<gene>
    <name evidence="1" type="ORF">AV926_09840</name>
</gene>
<proteinExistence type="predicted"/>
<dbReference type="OrthoDB" id="83685at2"/>
<organism evidence="1 2">
    <name type="scientific">Myroides marinus</name>
    <dbReference type="NCBI Taxonomy" id="703342"/>
    <lineage>
        <taxon>Bacteria</taxon>
        <taxon>Pseudomonadati</taxon>
        <taxon>Bacteroidota</taxon>
        <taxon>Flavobacteriia</taxon>
        <taxon>Flavobacteriales</taxon>
        <taxon>Flavobacteriaceae</taxon>
        <taxon>Myroides</taxon>
    </lineage>
</organism>
<evidence type="ECO:0000313" key="2">
    <source>
        <dbReference type="Proteomes" id="UP000076630"/>
    </source>
</evidence>
<keyword evidence="2" id="KW-1185">Reference proteome</keyword>
<accession>A0A163Z5N5</accession>
<reference evidence="1 2" key="1">
    <citation type="submission" date="2016-01" db="EMBL/GenBank/DDBJ databases">
        <title>Whole genome sequencing of Myroides marinus L41.</title>
        <authorList>
            <person name="Hong K.W."/>
        </authorList>
    </citation>
    <scope>NUCLEOTIDE SEQUENCE [LARGE SCALE GENOMIC DNA]</scope>
    <source>
        <strain evidence="1 2">L41</strain>
    </source>
</reference>
<dbReference type="AlphaFoldDB" id="A0A163Z5N5"/>
<dbReference type="InterPro" id="IPR016024">
    <property type="entry name" value="ARM-type_fold"/>
</dbReference>
<dbReference type="EMBL" id="LQNU01000054">
    <property type="protein sequence ID" value="KZE81060.1"/>
    <property type="molecule type" value="Genomic_DNA"/>
</dbReference>
<protein>
    <recommendedName>
        <fullName evidence="3">HEAT repeat-containing protein</fullName>
    </recommendedName>
</protein>
<name>A0A163Z5N5_9FLAO</name>
<evidence type="ECO:0000313" key="1">
    <source>
        <dbReference type="EMBL" id="KZE81060.1"/>
    </source>
</evidence>
<comment type="caution">
    <text evidence="1">The sequence shown here is derived from an EMBL/GenBank/DDBJ whole genome shotgun (WGS) entry which is preliminary data.</text>
</comment>
<evidence type="ECO:0008006" key="3">
    <source>
        <dbReference type="Google" id="ProtNLM"/>
    </source>
</evidence>
<dbReference type="SUPFAM" id="SSF48371">
    <property type="entry name" value="ARM repeat"/>
    <property type="match status" value="1"/>
</dbReference>
<dbReference type="Proteomes" id="UP000076630">
    <property type="component" value="Unassembled WGS sequence"/>
</dbReference>
<sequence>MKIPVLVDLQQEVNRLYIAGSKFAPNDPRLKKLVPTLDAMAQKAPIFKKLSENVTALIESNEQESAQHLFEVGNLLYAILYTQVEQKIESTTEQKELTPLVSLNNSSTRLKFNQLKPVIEALSQSNPGRYEIIREAFENKLLLDSRFYPYVAKAVNDKYADLSFYIIHTVIPAIGTPIVPFMLNQVTYEDNSSNIKTIEALYNAGYPHLLKILDKIVENEDTTKLLGTALSLYKAFPVREEVLYKYTTNKNAAVREGAFHALAQLNTEKSIEHLLHLLDTKKTAIYQETILTELGKIETKKHFLTEVFNIVKQRVDEVINDIKDKKTSNSSYSYHSLLRLPLTLIDGDSSDRSINFLFETAIVILKDYKNFNYQITHILETIDSLPLEKRKKLYDDIMSTIKDKPYFTPKNSPLERFVEKYFMVCIDTRVDADTLYNNFNPLLSNNLLAISSFERVLNLDSSKYTKAEDSYQLSSKWDSLLLKQLAPDLQSKHLYRRNTSFVMMIYIMVYFKHSVKEIETFIKDNSTIELYDHRKQYFEEYKAAN</sequence>
<dbReference type="RefSeq" id="WP_052243549.1">
    <property type="nucleotide sequence ID" value="NZ_JWJO01000028.1"/>
</dbReference>